<name>A0A8H5ML84_9HYPO</name>
<evidence type="ECO:0008006" key="4">
    <source>
        <dbReference type="Google" id="ProtNLM"/>
    </source>
</evidence>
<evidence type="ECO:0000313" key="2">
    <source>
        <dbReference type="EMBL" id="KAF5534246.1"/>
    </source>
</evidence>
<feature type="chain" id="PRO_5034378222" description="Apple domain-containing protein" evidence="1">
    <location>
        <begin position="23"/>
        <end position="270"/>
    </location>
</feature>
<dbReference type="Proteomes" id="UP000582016">
    <property type="component" value="Unassembled WGS sequence"/>
</dbReference>
<keyword evidence="1" id="KW-0732">Signal</keyword>
<feature type="signal peptide" evidence="1">
    <location>
        <begin position="1"/>
        <end position="22"/>
    </location>
</feature>
<reference evidence="2 3" key="1">
    <citation type="submission" date="2020-05" db="EMBL/GenBank/DDBJ databases">
        <title>Identification and distribution of gene clusters putatively required for synthesis of sphingolipid metabolism inhibitors in phylogenetically diverse species of the filamentous fungus Fusarium.</title>
        <authorList>
            <person name="Kim H.-S."/>
            <person name="Busman M."/>
            <person name="Brown D.W."/>
            <person name="Divon H."/>
            <person name="Uhlig S."/>
            <person name="Proctor R.H."/>
        </authorList>
    </citation>
    <scope>NUCLEOTIDE SEQUENCE [LARGE SCALE GENOMIC DNA]</scope>
    <source>
        <strain evidence="2 3">NRRL 13617</strain>
    </source>
</reference>
<gene>
    <name evidence="2" type="ORF">FPHYL_13468</name>
</gene>
<evidence type="ECO:0000313" key="3">
    <source>
        <dbReference type="Proteomes" id="UP000582016"/>
    </source>
</evidence>
<evidence type="ECO:0000256" key="1">
    <source>
        <dbReference type="SAM" id="SignalP"/>
    </source>
</evidence>
<dbReference type="EMBL" id="JAAOAQ010000801">
    <property type="protein sequence ID" value="KAF5534246.1"/>
    <property type="molecule type" value="Genomic_DNA"/>
</dbReference>
<keyword evidence="3" id="KW-1185">Reference proteome</keyword>
<protein>
    <recommendedName>
        <fullName evidence="4">Apple domain-containing protein</fullName>
    </recommendedName>
</protein>
<dbReference type="AlphaFoldDB" id="A0A8H5ML84"/>
<accession>A0A8H5ML84</accession>
<comment type="caution">
    <text evidence="2">The sequence shown here is derived from an EMBL/GenBank/DDBJ whole genome shotgun (WGS) entry which is preliminary data.</text>
</comment>
<organism evidence="2 3">
    <name type="scientific">Fusarium phyllophilum</name>
    <dbReference type="NCBI Taxonomy" id="47803"/>
    <lineage>
        <taxon>Eukaryota</taxon>
        <taxon>Fungi</taxon>
        <taxon>Dikarya</taxon>
        <taxon>Ascomycota</taxon>
        <taxon>Pezizomycotina</taxon>
        <taxon>Sordariomycetes</taxon>
        <taxon>Hypocreomycetidae</taxon>
        <taxon>Hypocreales</taxon>
        <taxon>Nectriaceae</taxon>
        <taxon>Fusarium</taxon>
        <taxon>Fusarium fujikuroi species complex</taxon>
    </lineage>
</organism>
<sequence length="270" mass="29135">MFRSHLIFSLASLAYLSVLVTAQCNVTGTYDSCCTGASSSQNKVLLFQGREFRVHCNDVIAPDTTYEASPADCAKKCSSKANCVNAVWQPLSSSGGGSGRCDSQLIETQARSVSFVAVDAAECKKELQNCQNSKPANTNCPENLDSCRKSLKTCEAGLKNCDKSCPGRLKTCEGSVKNCDGRLKTCETGLKNCDKSCPGHLKTCEGSVKNCDGRLKTCEAALRNCDSSCPGHLKQCRDNGNDLRAALNTCRDDRNKLSAGLDQCKRQRIR</sequence>
<dbReference type="OrthoDB" id="5067687at2759"/>
<proteinExistence type="predicted"/>